<protein>
    <submittedName>
        <fullName evidence="1">Unannotated protein</fullName>
    </submittedName>
</protein>
<dbReference type="InterPro" id="IPR036291">
    <property type="entry name" value="NAD(P)-bd_dom_sf"/>
</dbReference>
<gene>
    <name evidence="1" type="ORF">UFOPK2275_00607</name>
</gene>
<accession>A0A6J6LN24</accession>
<name>A0A6J6LN24_9ZZZZ</name>
<dbReference type="SUPFAM" id="SSF51735">
    <property type="entry name" value="NAD(P)-binding Rossmann-fold domains"/>
    <property type="match status" value="1"/>
</dbReference>
<dbReference type="Gene3D" id="3.40.50.720">
    <property type="entry name" value="NAD(P)-binding Rossmann-like Domain"/>
    <property type="match status" value="1"/>
</dbReference>
<sequence>MRRLGGSKDIAAAGVFLASPGASYTTGQDLKVDGGWSVW</sequence>
<proteinExistence type="predicted"/>
<evidence type="ECO:0000313" key="1">
    <source>
        <dbReference type="EMBL" id="CAB4662033.1"/>
    </source>
</evidence>
<dbReference type="Pfam" id="PF13561">
    <property type="entry name" value="adh_short_C2"/>
    <property type="match status" value="1"/>
</dbReference>
<reference evidence="1" key="1">
    <citation type="submission" date="2020-05" db="EMBL/GenBank/DDBJ databases">
        <authorList>
            <person name="Chiriac C."/>
            <person name="Salcher M."/>
            <person name="Ghai R."/>
            <person name="Kavagutti S V."/>
        </authorList>
    </citation>
    <scope>NUCLEOTIDE SEQUENCE</scope>
</reference>
<dbReference type="InterPro" id="IPR002347">
    <property type="entry name" value="SDR_fam"/>
</dbReference>
<dbReference type="EMBL" id="CAEZWQ010000057">
    <property type="protein sequence ID" value="CAB4662033.1"/>
    <property type="molecule type" value="Genomic_DNA"/>
</dbReference>
<organism evidence="1">
    <name type="scientific">freshwater metagenome</name>
    <dbReference type="NCBI Taxonomy" id="449393"/>
    <lineage>
        <taxon>unclassified sequences</taxon>
        <taxon>metagenomes</taxon>
        <taxon>ecological metagenomes</taxon>
    </lineage>
</organism>
<dbReference type="AlphaFoldDB" id="A0A6J6LN24"/>